<dbReference type="GO" id="GO:0004792">
    <property type="term" value="F:thiosulfate-cyanide sulfurtransferase activity"/>
    <property type="evidence" value="ECO:0007669"/>
    <property type="project" value="TreeGrafter"/>
</dbReference>
<dbReference type="PANTHER" id="PTHR44086">
    <property type="entry name" value="THIOSULFATE SULFURTRANSFERASE RDL2, MITOCHONDRIAL-RELATED"/>
    <property type="match status" value="1"/>
</dbReference>
<dbReference type="SMART" id="SM00450">
    <property type="entry name" value="RHOD"/>
    <property type="match status" value="1"/>
</dbReference>
<reference evidence="2" key="2">
    <citation type="journal article" date="2014" name="PLoS Genet.">
        <title>Signature gene expression reveals novel clues to the molecular mechanisms of dimorphic transition in Penicillium marneffei.</title>
        <authorList>
            <person name="Yang E."/>
            <person name="Wang G."/>
            <person name="Cai J."/>
            <person name="Woo P.C."/>
            <person name="Lau S.K."/>
            <person name="Yuen K.-Y."/>
            <person name="Chow W.-N."/>
            <person name="Lin X."/>
        </authorList>
    </citation>
    <scope>NUCLEOTIDE SEQUENCE</scope>
    <source>
        <strain evidence="2">PM1</strain>
    </source>
</reference>
<dbReference type="InterPro" id="IPR001763">
    <property type="entry name" value="Rhodanese-like_dom"/>
</dbReference>
<dbReference type="Pfam" id="PF00581">
    <property type="entry name" value="Rhodanese"/>
    <property type="match status" value="1"/>
</dbReference>
<comment type="caution">
    <text evidence="2">The sequence shown here is derived from an EMBL/GenBank/DDBJ whole genome shotgun (WGS) entry which is preliminary data.</text>
</comment>
<dbReference type="AlphaFoldDB" id="A0A093UPC8"/>
<evidence type="ECO:0000259" key="1">
    <source>
        <dbReference type="PROSITE" id="PS50206"/>
    </source>
</evidence>
<sequence length="218" mass="23389">MSGSLAGAVARRSANTVFRASSCARSSLITGSRTIRIASQGSRSSSTARCQLSKASYASMQRSQIGVNQQQRRKYSSEDAPVFKQIEFDDINSKTSHSPSNTILIDVREPAELAATGIIPGAVSIPLASQPDAYFLPAEEFKTRFGFAKPVVEATAGAGAEGEKKEIIFYCKAGVRAQAAAQLAVQAGYDPDTLGVYRGSWLDWSDRGGKVERWEGNE</sequence>
<dbReference type="eggNOG" id="KOG1530">
    <property type="taxonomic scope" value="Eukaryota"/>
</dbReference>
<dbReference type="InterPro" id="IPR036873">
    <property type="entry name" value="Rhodanese-like_dom_sf"/>
</dbReference>
<dbReference type="GO" id="GO:0005739">
    <property type="term" value="C:mitochondrion"/>
    <property type="evidence" value="ECO:0007669"/>
    <property type="project" value="TreeGrafter"/>
</dbReference>
<dbReference type="HOGENOM" id="CLU_089574_0_0_1"/>
<organism evidence="2">
    <name type="scientific">Talaromyces marneffei PM1</name>
    <dbReference type="NCBI Taxonomy" id="1077442"/>
    <lineage>
        <taxon>Eukaryota</taxon>
        <taxon>Fungi</taxon>
        <taxon>Dikarya</taxon>
        <taxon>Ascomycota</taxon>
        <taxon>Pezizomycotina</taxon>
        <taxon>Eurotiomycetes</taxon>
        <taxon>Eurotiomycetidae</taxon>
        <taxon>Eurotiales</taxon>
        <taxon>Trichocomaceae</taxon>
        <taxon>Talaromyces</taxon>
        <taxon>Talaromyces sect. Talaromyces</taxon>
    </lineage>
</organism>
<accession>A0A093UPC8</accession>
<gene>
    <name evidence="2" type="ORF">GQ26_0480170</name>
</gene>
<dbReference type="Gene3D" id="3.40.250.10">
    <property type="entry name" value="Rhodanese-like domain"/>
    <property type="match status" value="1"/>
</dbReference>
<keyword evidence="2" id="KW-0808">Transferase</keyword>
<evidence type="ECO:0000313" key="2">
    <source>
        <dbReference type="EMBL" id="KFX42142.1"/>
    </source>
</evidence>
<name>A0A093UPC8_TALMA</name>
<reference key="1">
    <citation type="journal article" date="2014" name="PLoS Genet.">
        <title>Signature Gene Expression Reveals Novel Clues to the Molecular Mechanisms of Dimorphic Transition in Penicillium marneffei.</title>
        <authorList>
            <person name="Yang E."/>
            <person name="Wang G."/>
            <person name="Cai J."/>
            <person name="Woo P.C."/>
            <person name="Lau S.K."/>
            <person name="Yuen K.-Y."/>
            <person name="Chow W.-N."/>
            <person name="Lin X."/>
        </authorList>
    </citation>
    <scope>NUCLEOTIDE SEQUENCE [LARGE SCALE GENOMIC DNA]</scope>
    <source>
        <strain>PM1</strain>
    </source>
</reference>
<protein>
    <submittedName>
        <fullName evidence="2">Thiosulfate sulfurtransferase RDL2, mitochondrial</fullName>
    </submittedName>
</protein>
<proteinExistence type="predicted"/>
<dbReference type="SUPFAM" id="SSF52821">
    <property type="entry name" value="Rhodanese/Cell cycle control phosphatase"/>
    <property type="match status" value="1"/>
</dbReference>
<dbReference type="PANTHER" id="PTHR44086:SF10">
    <property type="entry name" value="THIOSULFATE SULFURTRANSFERASE_RHODANESE-LIKE DOMAIN-CONTAINING PROTEIN 3"/>
    <property type="match status" value="1"/>
</dbReference>
<dbReference type="EMBL" id="JPOX01000048">
    <property type="protein sequence ID" value="KFX42142.1"/>
    <property type="molecule type" value="Genomic_DNA"/>
</dbReference>
<dbReference type="PROSITE" id="PS50206">
    <property type="entry name" value="RHODANESE_3"/>
    <property type="match status" value="1"/>
</dbReference>
<feature type="domain" description="Rhodanese" evidence="1">
    <location>
        <begin position="98"/>
        <end position="213"/>
    </location>
</feature>